<dbReference type="PANTHER" id="PTHR10615">
    <property type="entry name" value="HISTONE ACETYLTRANSFERASE"/>
    <property type="match status" value="1"/>
</dbReference>
<dbReference type="InterPro" id="IPR040706">
    <property type="entry name" value="Zf-MYST"/>
</dbReference>
<proteinExistence type="inferred from homology"/>
<evidence type="ECO:0000256" key="3">
    <source>
        <dbReference type="ARBA" id="ARBA00013184"/>
    </source>
</evidence>
<dbReference type="Gene3D" id="3.30.60.60">
    <property type="entry name" value="N-acetyl transferase-like"/>
    <property type="match status" value="1"/>
</dbReference>
<keyword evidence="9" id="KW-0007">Acetylation</keyword>
<dbReference type="AlphaFoldDB" id="A0ABD3NEK0"/>
<dbReference type="InterPro" id="IPR016197">
    <property type="entry name" value="Chromo-like_dom_sf"/>
</dbReference>
<evidence type="ECO:0000256" key="1">
    <source>
        <dbReference type="ARBA" id="ARBA00004123"/>
    </source>
</evidence>
<evidence type="ECO:0000256" key="4">
    <source>
        <dbReference type="ARBA" id="ARBA00022679"/>
    </source>
</evidence>
<evidence type="ECO:0000313" key="15">
    <source>
        <dbReference type="EMBL" id="KAL3774474.1"/>
    </source>
</evidence>
<evidence type="ECO:0000256" key="7">
    <source>
        <dbReference type="ARBA" id="ARBA00022833"/>
    </source>
</evidence>
<comment type="catalytic activity">
    <reaction evidence="12">
        <text>L-lysyl-[protein] + acetyl-CoA = N(6)-acetyl-L-lysyl-[protein] + CoA + H(+)</text>
        <dbReference type="Rhea" id="RHEA:45948"/>
        <dbReference type="Rhea" id="RHEA-COMP:9752"/>
        <dbReference type="Rhea" id="RHEA-COMP:10731"/>
        <dbReference type="ChEBI" id="CHEBI:15378"/>
        <dbReference type="ChEBI" id="CHEBI:29969"/>
        <dbReference type="ChEBI" id="CHEBI:57287"/>
        <dbReference type="ChEBI" id="CHEBI:57288"/>
        <dbReference type="ChEBI" id="CHEBI:61930"/>
        <dbReference type="EC" id="2.3.1.48"/>
    </reaction>
</comment>
<comment type="similarity">
    <text evidence="2 12">Belongs to the MYST (SAS/MOZ) family.</text>
</comment>
<dbReference type="Gene3D" id="2.30.30.140">
    <property type="match status" value="1"/>
</dbReference>
<dbReference type="InterPro" id="IPR036388">
    <property type="entry name" value="WH-like_DNA-bd_sf"/>
</dbReference>
<evidence type="ECO:0000256" key="11">
    <source>
        <dbReference type="PIRSR" id="PIRSR602717-51"/>
    </source>
</evidence>
<evidence type="ECO:0000256" key="6">
    <source>
        <dbReference type="ARBA" id="ARBA00022771"/>
    </source>
</evidence>
<feature type="region of interest" description="Disordered" evidence="13">
    <location>
        <begin position="131"/>
        <end position="204"/>
    </location>
</feature>
<evidence type="ECO:0000256" key="5">
    <source>
        <dbReference type="ARBA" id="ARBA00022723"/>
    </source>
</evidence>
<dbReference type="InterPro" id="IPR002717">
    <property type="entry name" value="HAT_MYST-type"/>
</dbReference>
<feature type="compositionally biased region" description="Basic and acidic residues" evidence="13">
    <location>
        <begin position="143"/>
        <end position="163"/>
    </location>
</feature>
<comment type="subcellular location">
    <subcellularLocation>
        <location evidence="1 12">Nucleus</location>
    </subcellularLocation>
</comment>
<keyword evidence="6" id="KW-0863">Zinc-finger</keyword>
<dbReference type="EMBL" id="JALLPJ020001192">
    <property type="protein sequence ID" value="KAL3774474.1"/>
    <property type="molecule type" value="Genomic_DNA"/>
</dbReference>
<keyword evidence="4" id="KW-0808">Transferase</keyword>
<organism evidence="15 16">
    <name type="scientific">Cyclotella atomus</name>
    <dbReference type="NCBI Taxonomy" id="382360"/>
    <lineage>
        <taxon>Eukaryota</taxon>
        <taxon>Sar</taxon>
        <taxon>Stramenopiles</taxon>
        <taxon>Ochrophyta</taxon>
        <taxon>Bacillariophyta</taxon>
        <taxon>Coscinodiscophyceae</taxon>
        <taxon>Thalassiosirophycidae</taxon>
        <taxon>Stephanodiscales</taxon>
        <taxon>Stephanodiscaceae</taxon>
        <taxon>Cyclotella</taxon>
    </lineage>
</organism>
<feature type="domain" description="MYST-type HAT" evidence="14">
    <location>
        <begin position="291"/>
        <end position="571"/>
    </location>
</feature>
<dbReference type="InterPro" id="IPR016181">
    <property type="entry name" value="Acyl_CoA_acyltransferase"/>
</dbReference>
<dbReference type="GO" id="GO:0005634">
    <property type="term" value="C:nucleus"/>
    <property type="evidence" value="ECO:0007669"/>
    <property type="project" value="UniProtKB-SubCell"/>
</dbReference>
<dbReference type="EC" id="2.3.1.48" evidence="3 12"/>
<gene>
    <name evidence="15" type="ORF">ACHAWO_007623</name>
</gene>
<dbReference type="SUPFAM" id="SSF54160">
    <property type="entry name" value="Chromo domain-like"/>
    <property type="match status" value="1"/>
</dbReference>
<dbReference type="InterPro" id="IPR050603">
    <property type="entry name" value="MYST_HAT"/>
</dbReference>
<dbReference type="GO" id="GO:0008270">
    <property type="term" value="F:zinc ion binding"/>
    <property type="evidence" value="ECO:0007669"/>
    <property type="project" value="UniProtKB-KW"/>
</dbReference>
<keyword evidence="7" id="KW-0862">Zinc</keyword>
<dbReference type="FunFam" id="3.40.630.30:FF:000002">
    <property type="entry name" value="Histone acetyltransferase"/>
    <property type="match status" value="1"/>
</dbReference>
<dbReference type="InterPro" id="IPR025995">
    <property type="entry name" value="Tudor-knot"/>
</dbReference>
<evidence type="ECO:0000256" key="8">
    <source>
        <dbReference type="ARBA" id="ARBA00022853"/>
    </source>
</evidence>
<feature type="active site" description="Proton donor/acceptor" evidence="11">
    <location>
        <position position="473"/>
    </location>
</feature>
<dbReference type="Gene3D" id="3.40.630.30">
    <property type="match status" value="1"/>
</dbReference>
<feature type="region of interest" description="Disordered" evidence="13">
    <location>
        <begin position="25"/>
        <end position="51"/>
    </location>
</feature>
<evidence type="ECO:0000256" key="9">
    <source>
        <dbReference type="ARBA" id="ARBA00022990"/>
    </source>
</evidence>
<keyword evidence="5" id="KW-0479">Metal-binding</keyword>
<name>A0ABD3NEK0_9STRA</name>
<dbReference type="CDD" id="cd04301">
    <property type="entry name" value="NAT_SF"/>
    <property type="match status" value="1"/>
</dbReference>
<dbReference type="Pfam" id="PF01853">
    <property type="entry name" value="MOZ_SAS"/>
    <property type="match status" value="1"/>
</dbReference>
<dbReference type="PROSITE" id="PS51726">
    <property type="entry name" value="MYST_HAT"/>
    <property type="match status" value="1"/>
</dbReference>
<dbReference type="Pfam" id="PF11717">
    <property type="entry name" value="Tudor-knot"/>
    <property type="match status" value="1"/>
</dbReference>
<keyword evidence="8" id="KW-0156">Chromatin regulator</keyword>
<comment type="caution">
    <text evidence="15">The sequence shown here is derived from an EMBL/GenBank/DDBJ whole genome shotgun (WGS) entry which is preliminary data.</text>
</comment>
<dbReference type="Proteomes" id="UP001530400">
    <property type="component" value="Unassembled WGS sequence"/>
</dbReference>
<keyword evidence="10 12" id="KW-0539">Nucleus</keyword>
<evidence type="ECO:0000256" key="10">
    <source>
        <dbReference type="ARBA" id="ARBA00023242"/>
    </source>
</evidence>
<dbReference type="FunFam" id="1.10.10.10:FF:000476">
    <property type="entry name" value="Histone acetyltransferase"/>
    <property type="match status" value="1"/>
</dbReference>
<evidence type="ECO:0000256" key="12">
    <source>
        <dbReference type="RuleBase" id="RU361211"/>
    </source>
</evidence>
<sequence>MENQEDPAKNAAPIINPVIIKHNASSKSSSISSNPKTPRAPLTGPGSGKPIDVHPYIRGSVIEVRYSQKNPDDWFDFTPDKIYICDIIDRMPLAENTSKDPKDWRYYVHYRELNRRMDEWISGERVVSPPSVGNAKARALKKKKDEEERERVRRERAKDEQRRASLMASVSIRKMGDEMSGDDDVNSGDERRKSRRSVLRRAASSDGGSYEVLDAVSSQLVAEGGEARLTRRQRRKTGDGEMILSAVESSADNSQSEEHFAMDVVTTLSAPTLDEHEGMDEAALKEHEEVTKVKNVATLELGEYQMDTWYFSPLPKEFLPGGMIDVLYVDEFSLNFFTRKIELQRYHERELPRGRRHPPGNEIYRCGNLSMFEVDGYEQRIYCQNLCYIAKLFLDHKTLYYDVDPFLFYVLCEVDERGYHPVGYYSKEKYSDVGYNLACILTFPAHQRKGYGRFLIAFSYELSKKEEKVGSPEKPMSDLGQQAYIPYWTSTIVDFLLNQCPESKSLSIMDIAKQTSIMAEDIIFAMNTLGILKFVNGVYFISAEKPMLEELAKKHPIKEPRVDPSKLHWTPYLTDVKRDKFSISSKKPSVEADNATVTL</sequence>
<dbReference type="PANTHER" id="PTHR10615:SF161">
    <property type="entry name" value="HISTONE ACETYLTRANSFERASE KAT7"/>
    <property type="match status" value="1"/>
</dbReference>
<evidence type="ECO:0000259" key="14">
    <source>
        <dbReference type="PROSITE" id="PS51726"/>
    </source>
</evidence>
<dbReference type="SUPFAM" id="SSF55729">
    <property type="entry name" value="Acyl-CoA N-acyltransferases (Nat)"/>
    <property type="match status" value="1"/>
</dbReference>
<accession>A0ABD3NEK0</accession>
<evidence type="ECO:0000256" key="2">
    <source>
        <dbReference type="ARBA" id="ARBA00010107"/>
    </source>
</evidence>
<dbReference type="GO" id="GO:0004402">
    <property type="term" value="F:histone acetyltransferase activity"/>
    <property type="evidence" value="ECO:0007669"/>
    <property type="project" value="UniProtKB-ARBA"/>
</dbReference>
<evidence type="ECO:0000256" key="13">
    <source>
        <dbReference type="SAM" id="MobiDB-lite"/>
    </source>
</evidence>
<reference evidence="15 16" key="1">
    <citation type="submission" date="2024-10" db="EMBL/GenBank/DDBJ databases">
        <title>Updated reference genomes for cyclostephanoid diatoms.</title>
        <authorList>
            <person name="Roberts W.R."/>
            <person name="Alverson A.J."/>
        </authorList>
    </citation>
    <scope>NUCLEOTIDE SEQUENCE [LARGE SCALE GENOMIC DNA]</scope>
    <source>
        <strain evidence="15 16">AJA010-31</strain>
    </source>
</reference>
<dbReference type="Pfam" id="PF17772">
    <property type="entry name" value="zf-MYST"/>
    <property type="match status" value="1"/>
</dbReference>
<evidence type="ECO:0000313" key="16">
    <source>
        <dbReference type="Proteomes" id="UP001530400"/>
    </source>
</evidence>
<dbReference type="Gene3D" id="1.10.10.10">
    <property type="entry name" value="Winged helix-like DNA-binding domain superfamily/Winged helix DNA-binding domain"/>
    <property type="match status" value="1"/>
</dbReference>
<keyword evidence="16" id="KW-1185">Reference proteome</keyword>
<protein>
    <recommendedName>
        <fullName evidence="3 12">Histone acetyltransferase</fullName>
        <ecNumber evidence="3 12">2.3.1.48</ecNumber>
    </recommendedName>
</protein>